<proteinExistence type="predicted"/>
<evidence type="ECO:0000256" key="1">
    <source>
        <dbReference type="PROSITE-ProRule" id="PRU00182"/>
    </source>
</evidence>
<dbReference type="EMBL" id="JBHSEP010000004">
    <property type="protein sequence ID" value="MFC4598122.1"/>
    <property type="molecule type" value="Genomic_DNA"/>
</dbReference>
<gene>
    <name evidence="3" type="ORF">ACFO3S_07695</name>
</gene>
<evidence type="ECO:0000259" key="2">
    <source>
        <dbReference type="Pfam" id="PF20250"/>
    </source>
</evidence>
<sequence length="615" mass="68264">MRGSNLEKEILQLIQGLNKPSSEEEADGHNDHASDNWVMVKDNLIHTFVGKFAPGPIIHAEAPVRLIVNGIKIEGDYTVKQDDQIEWEIVREPEYKVLISDDAMTASLQLSTLNQYEWRLQDKEKASIARITAAEDTGKVISSLQLVNILESLQEMGIKNINVSAIERELLDPTFCPVIVSQGVPPIPSVDARIDLFFKENIESSFEEINGAIDFRNHLKIPTASKGDVVARKVLPVYGKNGFDVYGNTVEPNRPIDYIMIAKSNAALSGNNEIVATKKGRPKVTGDRIKFIEVNDCYVVSGDVNLETGNIFFTGDVVVYGDVTDGMLVESLGNVYVAGSVFRATVTATGSISVKGNVIGANLYSGQYGVLFNRLYNFSLSLHEQLQQLRNALKQLVGKLEERGLPFTFQQALRMLLESKFKEIPSLVKEILVCIANIQNIQSGMMSELKEKLLGLQDPMTVWDSSFYTYISSLQYLLVETFEHIKRSEETTVLCEFDQCHKSKILSNGDIVVYREGVLQSTLYSKQNIVFKDPDAICRGSTLEAGLSVSAAVVGGETGGEVTVKAGRRLLVHRMYGGKVVIDNRYIHQLSEPLYDVALYVSDNRLVIESIHKAD</sequence>
<dbReference type="PANTHER" id="PTHR38032">
    <property type="entry name" value="POLYMERASE-RELATED"/>
    <property type="match status" value="1"/>
</dbReference>
<dbReference type="InterPro" id="IPR046866">
    <property type="entry name" value="FapA_N"/>
</dbReference>
<dbReference type="InterPro" id="IPR005646">
    <property type="entry name" value="FapA"/>
</dbReference>
<protein>
    <submittedName>
        <fullName evidence="3">DUF342 domain-containing protein</fullName>
    </submittedName>
</protein>
<dbReference type="PANTHER" id="PTHR38032:SF1">
    <property type="entry name" value="RNA-BINDING PROTEIN KHPB N-TERMINAL DOMAIN-CONTAINING PROTEIN"/>
    <property type="match status" value="1"/>
</dbReference>
<dbReference type="Pfam" id="PF03961">
    <property type="entry name" value="FapA"/>
    <property type="match status" value="1"/>
</dbReference>
<dbReference type="Pfam" id="PF20250">
    <property type="entry name" value="FapA_N"/>
    <property type="match status" value="1"/>
</dbReference>
<feature type="domain" description="Flagellar Assembly Protein A N-terminal region" evidence="2">
    <location>
        <begin position="97"/>
        <end position="285"/>
    </location>
</feature>
<dbReference type="PROSITE" id="PS50889">
    <property type="entry name" value="S4"/>
    <property type="match status" value="1"/>
</dbReference>
<organism evidence="3 4">
    <name type="scientific">Cohnella hongkongensis</name>
    <dbReference type="NCBI Taxonomy" id="178337"/>
    <lineage>
        <taxon>Bacteria</taxon>
        <taxon>Bacillati</taxon>
        <taxon>Bacillota</taxon>
        <taxon>Bacilli</taxon>
        <taxon>Bacillales</taxon>
        <taxon>Paenibacillaceae</taxon>
        <taxon>Cohnella</taxon>
    </lineage>
</organism>
<accession>A0ABV9F8W0</accession>
<keyword evidence="1" id="KW-0694">RNA-binding</keyword>
<reference evidence="4" key="1">
    <citation type="journal article" date="2019" name="Int. J. Syst. Evol. Microbiol.">
        <title>The Global Catalogue of Microorganisms (GCM) 10K type strain sequencing project: providing services to taxonomists for standard genome sequencing and annotation.</title>
        <authorList>
            <consortium name="The Broad Institute Genomics Platform"/>
            <consortium name="The Broad Institute Genome Sequencing Center for Infectious Disease"/>
            <person name="Wu L."/>
            <person name="Ma J."/>
        </authorList>
    </citation>
    <scope>NUCLEOTIDE SEQUENCE [LARGE SCALE GENOMIC DNA]</scope>
    <source>
        <strain evidence="4">CCUG 49571</strain>
    </source>
</reference>
<dbReference type="Proteomes" id="UP001596028">
    <property type="component" value="Unassembled WGS sequence"/>
</dbReference>
<name>A0ABV9F8W0_9BACL</name>
<evidence type="ECO:0000313" key="4">
    <source>
        <dbReference type="Proteomes" id="UP001596028"/>
    </source>
</evidence>
<comment type="caution">
    <text evidence="3">The sequence shown here is derived from an EMBL/GenBank/DDBJ whole genome shotgun (WGS) entry which is preliminary data.</text>
</comment>
<evidence type="ECO:0000313" key="3">
    <source>
        <dbReference type="EMBL" id="MFC4598122.1"/>
    </source>
</evidence>
<dbReference type="InterPro" id="IPR046865">
    <property type="entry name" value="FapA_b_solenoid"/>
</dbReference>
<dbReference type="RefSeq" id="WP_378094049.1">
    <property type="nucleotide sequence ID" value="NZ_JBHSEP010000004.1"/>
</dbReference>
<keyword evidence="4" id="KW-1185">Reference proteome</keyword>